<keyword evidence="3" id="KW-0436">Ligase</keyword>
<dbReference type="GO" id="GO:0004467">
    <property type="term" value="F:long-chain fatty acid-CoA ligase activity"/>
    <property type="evidence" value="ECO:0007669"/>
    <property type="project" value="UniProtKB-EC"/>
</dbReference>
<comment type="caution">
    <text evidence="3">The sequence shown here is derived from an EMBL/GenBank/DDBJ whole genome shotgun (WGS) entry which is preliminary data.</text>
</comment>
<protein>
    <submittedName>
        <fullName evidence="3">Long-chain-fatty-acid--CoA ligase</fullName>
        <ecNumber evidence="3">6.2.1.3</ecNumber>
    </submittedName>
</protein>
<feature type="domain" description="AMP-binding enzyme C-terminal" evidence="2">
    <location>
        <begin position="429"/>
        <end position="504"/>
    </location>
</feature>
<dbReference type="NCBIfam" id="NF004837">
    <property type="entry name" value="PRK06187.1"/>
    <property type="match status" value="1"/>
</dbReference>
<evidence type="ECO:0000259" key="2">
    <source>
        <dbReference type="Pfam" id="PF13193"/>
    </source>
</evidence>
<organism evidence="3 4">
    <name type="scientific">Polaromonas aquatica</name>
    <dbReference type="NCBI Taxonomy" id="332657"/>
    <lineage>
        <taxon>Bacteria</taxon>
        <taxon>Pseudomonadati</taxon>
        <taxon>Pseudomonadota</taxon>
        <taxon>Betaproteobacteria</taxon>
        <taxon>Burkholderiales</taxon>
        <taxon>Comamonadaceae</taxon>
        <taxon>Polaromonas</taxon>
    </lineage>
</organism>
<evidence type="ECO:0000259" key="1">
    <source>
        <dbReference type="Pfam" id="PF00501"/>
    </source>
</evidence>
<proteinExistence type="predicted"/>
<sequence>MWLHADIQSVPDIVRHYARTTPGKTALIEGKRKLSFSELDTLTNRIARVVTRHGAGPGAVVGFFGKNSIPFFEVLMGAGKAGCTLLPLNWRLATAELIPIVNDAQPTLVFVDKEFTAVMEAVRDGAAMPFRIVVFDSAAPGDSGLTAWCGDAPATDPGMPEDPRSIALLMYTSGTTGQAKGVEISHQGLNYMRLCEHFEPVFQWRADDVLLMVMPNFHLLGAALPVQSMYNGSTVSILPALDPGKLLGLVQTDRPTILVLAPVVIQMMLDHPAAKDTDFSSVRLTMYAGSPINAQLLKRAMVEMKCQFMQFYGATESSGAITILRPEQHDLNREDKLKSCGTPLPLIDLKVVNAAGDELPDGEIGEFLVRSPSLFAAYRNQPEATAAVLKRGWYRTGDAGYRDTDGLLYIVDRVKDMIISGGENIYSAEVEQALQKHRAVAMSAVIGAPDPRWGEKVVAVVVLKKDSPATAEELMQHCRTLIAGYKVPKDIRFADALPISPAGKILKRVLRQELWAGQDRTVA</sequence>
<dbReference type="InterPro" id="IPR050237">
    <property type="entry name" value="ATP-dep_AMP-bd_enzyme"/>
</dbReference>
<dbReference type="PANTHER" id="PTHR43767">
    <property type="entry name" value="LONG-CHAIN-FATTY-ACID--COA LIGASE"/>
    <property type="match status" value="1"/>
</dbReference>
<evidence type="ECO:0000313" key="4">
    <source>
        <dbReference type="Proteomes" id="UP001596270"/>
    </source>
</evidence>
<keyword evidence="4" id="KW-1185">Reference proteome</keyword>
<dbReference type="Pfam" id="PF13193">
    <property type="entry name" value="AMP-binding_C"/>
    <property type="match status" value="1"/>
</dbReference>
<reference evidence="4" key="1">
    <citation type="journal article" date="2019" name="Int. J. Syst. Evol. Microbiol.">
        <title>The Global Catalogue of Microorganisms (GCM) 10K type strain sequencing project: providing services to taxonomists for standard genome sequencing and annotation.</title>
        <authorList>
            <consortium name="The Broad Institute Genomics Platform"/>
            <consortium name="The Broad Institute Genome Sequencing Center for Infectious Disease"/>
            <person name="Wu L."/>
            <person name="Ma J."/>
        </authorList>
    </citation>
    <scope>NUCLEOTIDE SEQUENCE [LARGE SCALE GENOMIC DNA]</scope>
    <source>
        <strain evidence="4">CCUG 39402</strain>
    </source>
</reference>
<dbReference type="InterPro" id="IPR045851">
    <property type="entry name" value="AMP-bd_C_sf"/>
</dbReference>
<gene>
    <name evidence="3" type="ORF">ACFQND_19940</name>
</gene>
<feature type="domain" description="AMP-dependent synthetase/ligase" evidence="1">
    <location>
        <begin position="15"/>
        <end position="378"/>
    </location>
</feature>
<evidence type="ECO:0000313" key="3">
    <source>
        <dbReference type="EMBL" id="MFC6283506.1"/>
    </source>
</evidence>
<dbReference type="Gene3D" id="3.40.50.12780">
    <property type="entry name" value="N-terminal domain of ligase-like"/>
    <property type="match status" value="1"/>
</dbReference>
<dbReference type="Pfam" id="PF00501">
    <property type="entry name" value="AMP-binding"/>
    <property type="match status" value="1"/>
</dbReference>
<name>A0ABW1U4B6_9BURK</name>
<dbReference type="InterPro" id="IPR042099">
    <property type="entry name" value="ANL_N_sf"/>
</dbReference>
<dbReference type="InterPro" id="IPR025110">
    <property type="entry name" value="AMP-bd_C"/>
</dbReference>
<accession>A0ABW1U4B6</accession>
<dbReference type="PANTHER" id="PTHR43767:SF1">
    <property type="entry name" value="NONRIBOSOMAL PEPTIDE SYNTHASE PES1 (EUROFUNG)-RELATED"/>
    <property type="match status" value="1"/>
</dbReference>
<dbReference type="Gene3D" id="3.30.300.30">
    <property type="match status" value="1"/>
</dbReference>
<dbReference type="InterPro" id="IPR000873">
    <property type="entry name" value="AMP-dep_synth/lig_dom"/>
</dbReference>
<dbReference type="EMBL" id="JBHSRS010000083">
    <property type="protein sequence ID" value="MFC6283506.1"/>
    <property type="molecule type" value="Genomic_DNA"/>
</dbReference>
<dbReference type="Proteomes" id="UP001596270">
    <property type="component" value="Unassembled WGS sequence"/>
</dbReference>
<dbReference type="SUPFAM" id="SSF56801">
    <property type="entry name" value="Acetyl-CoA synthetase-like"/>
    <property type="match status" value="1"/>
</dbReference>
<dbReference type="PROSITE" id="PS00455">
    <property type="entry name" value="AMP_BINDING"/>
    <property type="match status" value="1"/>
</dbReference>
<dbReference type="RefSeq" id="WP_371438132.1">
    <property type="nucleotide sequence ID" value="NZ_JBHSRS010000083.1"/>
</dbReference>
<dbReference type="EC" id="6.2.1.3" evidence="3"/>
<dbReference type="InterPro" id="IPR020845">
    <property type="entry name" value="AMP-binding_CS"/>
</dbReference>